<accession>A0ABP5Z923</accession>
<dbReference type="Proteomes" id="UP001501721">
    <property type="component" value="Unassembled WGS sequence"/>
</dbReference>
<dbReference type="EMBL" id="BAAATL010000023">
    <property type="protein sequence ID" value="GAA2493730.1"/>
    <property type="molecule type" value="Genomic_DNA"/>
</dbReference>
<reference evidence="2" key="1">
    <citation type="journal article" date="2019" name="Int. J. Syst. Evol. Microbiol.">
        <title>The Global Catalogue of Microorganisms (GCM) 10K type strain sequencing project: providing services to taxonomists for standard genome sequencing and annotation.</title>
        <authorList>
            <consortium name="The Broad Institute Genomics Platform"/>
            <consortium name="The Broad Institute Genome Sequencing Center for Infectious Disease"/>
            <person name="Wu L."/>
            <person name="Ma J."/>
        </authorList>
    </citation>
    <scope>NUCLEOTIDE SEQUENCE [LARGE SCALE GENOMIC DNA]</scope>
    <source>
        <strain evidence="2">JCM 6923</strain>
    </source>
</reference>
<evidence type="ECO:0000313" key="2">
    <source>
        <dbReference type="Proteomes" id="UP001501721"/>
    </source>
</evidence>
<organism evidence="1 2">
    <name type="scientific">Streptomyces graminearus</name>
    <dbReference type="NCBI Taxonomy" id="284030"/>
    <lineage>
        <taxon>Bacteria</taxon>
        <taxon>Bacillati</taxon>
        <taxon>Actinomycetota</taxon>
        <taxon>Actinomycetes</taxon>
        <taxon>Kitasatosporales</taxon>
        <taxon>Streptomycetaceae</taxon>
        <taxon>Streptomyces</taxon>
    </lineage>
</organism>
<name>A0ABP5Z923_9ACTN</name>
<evidence type="ECO:0000313" key="1">
    <source>
        <dbReference type="EMBL" id="GAA2493730.1"/>
    </source>
</evidence>
<comment type="caution">
    <text evidence="1">The sequence shown here is derived from an EMBL/GenBank/DDBJ whole genome shotgun (WGS) entry which is preliminary data.</text>
</comment>
<sequence length="97" mass="10131">MTDLDEGAVRLGGDSTQWADYGVNVGHNVYGGIHVHPPFPSAGPPRLRPGAAGPLSKRRHAALRSALTALADACEEAAAALSHIGLMGPERRSDDHD</sequence>
<protein>
    <submittedName>
        <fullName evidence="1">Uncharacterized protein</fullName>
    </submittedName>
</protein>
<proteinExistence type="predicted"/>
<keyword evidence="2" id="KW-1185">Reference proteome</keyword>
<dbReference type="RefSeq" id="WP_086806038.1">
    <property type="nucleotide sequence ID" value="NZ_BAAATL010000023.1"/>
</dbReference>
<gene>
    <name evidence="1" type="ORF">GCM10010422_46060</name>
</gene>